<feature type="region of interest" description="Disordered" evidence="1">
    <location>
        <begin position="635"/>
        <end position="668"/>
    </location>
</feature>
<dbReference type="InterPro" id="IPR000884">
    <property type="entry name" value="TSP1_rpt"/>
</dbReference>
<dbReference type="InterPro" id="IPR013783">
    <property type="entry name" value="Ig-like_fold"/>
</dbReference>
<dbReference type="Pfam" id="PF00090">
    <property type="entry name" value="TSP_1"/>
    <property type="match status" value="1"/>
</dbReference>
<dbReference type="InterPro" id="IPR036383">
    <property type="entry name" value="TSP1_rpt_sf"/>
</dbReference>
<sequence length="1045" mass="108237">MRRVGLSLSWDRAASTMRRLFPSWSGGKFCSSSVDRSRGNARSRRCTAFSIHSVTKHVWQHILARVQLFVRAVRLLFRSDDSPPRIVCGLCVLLKFCQSVSFISCALAELSLLSVRRFSLTGRDTSHEPPTPCVESVSRSVLHKSIKSTKNPSVSNFFFLLFFFLNYFVTEFEKTYNNSPRKRAFWHPFLIKHSDIPLGFTPSMSLSSKFRLLPLLLVVVVLAVDSASAFLANYITNSGQVCTSSPAASGWSVVTLTSTYESAWYCASNAFRPGPADNCDRTCGFTCFDWSCGGTRAPITNAQADYSVDLESALSDDELTNYVMDGRAIAKFSSTVALDSNAGDDLGSVQLAFYNSLGALLVSSSSATTISTTAVTLAASKPIPSTATKLVGSFVASKSGATNYAMDVSFQSPVLTIVAAPVPQTCSCSAVNATAVLVTFSAVASTQQPVTQLSVGLSSSSLAQTSGLLASTATSYTFTGLSSGTTFTCTVQAKNDAGISTVASHPPSVTTPSVDWVYAQSVCSATCNGTRTRSATCQDGNGIVYANSVCIASPQQPTGVVPCNVVSDWSAWPTCSSTDCSVGSHTRTRTPVGPSGDNFCNLPLSETQPCTGSDSCGTSEVPLSSSEVLSASLTGSAQTLPPGASSSSESSLESQVATPSSAGILPSSGSSANIPLSSASAVSSNTPAGTLVIGSGSGGDASNMAIGVAVGLGILLVVIVILVLVMRRRRSPAKTRVVSSTSTIGNALFAPASSASSRTMSPNAQASPDEEETYAVARPSSVIAPPSSSSAAALYLAPQDSPAHSKAQEAGLYDAVGGQSSTYAVATRAKSVYTSPGEGNTPAPSENYMQPDDAPAAAKPKATPQAQDDDLYAFTADHVHPAAAPAANPDDNDLYAQVGSFAPTSGAAAQGDYYATAQPQPRAPLAAPVASSNNVVAPNGDVYATVAKPDGAAAASASSSSSSQFVAGPQNGDLYSQVRHATSQPAHAQSDLYEELGLPATSTSIQNLTAKSKSKKRGDALDAVNEDGQPAAPFSVEASHWVSDD</sequence>
<feature type="domain" description="Fibronectin type-III" evidence="3">
    <location>
        <begin position="422"/>
        <end position="514"/>
    </location>
</feature>
<dbReference type="Gene3D" id="2.60.40.10">
    <property type="entry name" value="Immunoglobulins"/>
    <property type="match status" value="1"/>
</dbReference>
<dbReference type="SMART" id="SM00209">
    <property type="entry name" value="TSP1"/>
    <property type="match status" value="1"/>
</dbReference>
<protein>
    <recommendedName>
        <fullName evidence="3">Fibronectin type-III domain-containing protein</fullName>
    </recommendedName>
</protein>
<proteinExistence type="predicted"/>
<evidence type="ECO:0000256" key="2">
    <source>
        <dbReference type="SAM" id="Phobius"/>
    </source>
</evidence>
<dbReference type="SMART" id="SM00060">
    <property type="entry name" value="FN3"/>
    <property type="match status" value="1"/>
</dbReference>
<dbReference type="PROSITE" id="PS50853">
    <property type="entry name" value="FN3"/>
    <property type="match status" value="1"/>
</dbReference>
<feature type="compositionally biased region" description="Low complexity" evidence="1">
    <location>
        <begin position="645"/>
        <end position="668"/>
    </location>
</feature>
<keyword evidence="2" id="KW-1133">Transmembrane helix</keyword>
<feature type="compositionally biased region" description="Polar residues" evidence="1">
    <location>
        <begin position="833"/>
        <end position="848"/>
    </location>
</feature>
<keyword evidence="2" id="KW-0812">Transmembrane</keyword>
<feature type="region of interest" description="Disordered" evidence="1">
    <location>
        <begin position="976"/>
        <end position="995"/>
    </location>
</feature>
<evidence type="ECO:0000259" key="3">
    <source>
        <dbReference type="PROSITE" id="PS50853"/>
    </source>
</evidence>
<feature type="region of interest" description="Disordered" evidence="1">
    <location>
        <begin position="752"/>
        <end position="775"/>
    </location>
</feature>
<organism evidence="4 5">
    <name type="scientific">Capsaspora owczarzaki (strain ATCC 30864)</name>
    <dbReference type="NCBI Taxonomy" id="595528"/>
    <lineage>
        <taxon>Eukaryota</taxon>
        <taxon>Filasterea</taxon>
        <taxon>Capsaspora</taxon>
    </lineage>
</organism>
<dbReference type="SUPFAM" id="SSF49265">
    <property type="entry name" value="Fibronectin type III"/>
    <property type="match status" value="1"/>
</dbReference>
<dbReference type="Proteomes" id="UP000008743">
    <property type="component" value="Unassembled WGS sequence"/>
</dbReference>
<feature type="compositionally biased region" description="Low complexity" evidence="1">
    <location>
        <begin position="952"/>
        <end position="963"/>
    </location>
</feature>
<feature type="region of interest" description="Disordered" evidence="1">
    <location>
        <begin position="950"/>
        <end position="971"/>
    </location>
</feature>
<dbReference type="InterPro" id="IPR036116">
    <property type="entry name" value="FN3_sf"/>
</dbReference>
<dbReference type="Gene3D" id="2.20.100.10">
    <property type="entry name" value="Thrombospondin type-1 (TSP1) repeat"/>
    <property type="match status" value="1"/>
</dbReference>
<dbReference type="SUPFAM" id="SSF82895">
    <property type="entry name" value="TSP-1 type 1 repeat"/>
    <property type="match status" value="1"/>
</dbReference>
<keyword evidence="2" id="KW-0472">Membrane</keyword>
<evidence type="ECO:0000313" key="4">
    <source>
        <dbReference type="EMBL" id="KJE97650.1"/>
    </source>
</evidence>
<reference evidence="5" key="1">
    <citation type="submission" date="2011-02" db="EMBL/GenBank/DDBJ databases">
        <title>The Genome Sequence of Capsaspora owczarzaki ATCC 30864.</title>
        <authorList>
            <person name="Russ C."/>
            <person name="Cuomo C."/>
            <person name="Burger G."/>
            <person name="Gray M.W."/>
            <person name="Holland P.W.H."/>
            <person name="King N."/>
            <person name="Lang F.B.F."/>
            <person name="Roger A.J."/>
            <person name="Ruiz-Trillo I."/>
            <person name="Young S.K."/>
            <person name="Zeng Q."/>
            <person name="Gargeya S."/>
            <person name="Alvarado L."/>
            <person name="Berlin A."/>
            <person name="Chapman S.B."/>
            <person name="Chen Z."/>
            <person name="Freedman E."/>
            <person name="Gellesch M."/>
            <person name="Goldberg J."/>
            <person name="Griggs A."/>
            <person name="Gujja S."/>
            <person name="Heilman E."/>
            <person name="Heiman D."/>
            <person name="Howarth C."/>
            <person name="Mehta T."/>
            <person name="Neiman D."/>
            <person name="Pearson M."/>
            <person name="Roberts A."/>
            <person name="Saif S."/>
            <person name="Shea T."/>
            <person name="Shenoy N."/>
            <person name="Sisk P."/>
            <person name="Stolte C."/>
            <person name="Sykes S."/>
            <person name="White J."/>
            <person name="Yandava C."/>
            <person name="Haas B."/>
            <person name="Nusbaum C."/>
            <person name="Birren B."/>
        </authorList>
    </citation>
    <scope>NUCLEOTIDE SEQUENCE</scope>
    <source>
        <strain evidence="5">ATCC 30864</strain>
    </source>
</reference>
<dbReference type="AlphaFoldDB" id="A0A0D2WX38"/>
<dbReference type="Pfam" id="PF00041">
    <property type="entry name" value="fn3"/>
    <property type="match status" value="1"/>
</dbReference>
<dbReference type="CDD" id="cd00063">
    <property type="entry name" value="FN3"/>
    <property type="match status" value="1"/>
</dbReference>
<feature type="compositionally biased region" description="Polar residues" evidence="1">
    <location>
        <begin position="753"/>
        <end position="766"/>
    </location>
</feature>
<dbReference type="InterPro" id="IPR003961">
    <property type="entry name" value="FN3_dom"/>
</dbReference>
<dbReference type="PhylomeDB" id="A0A0D2WX38"/>
<name>A0A0D2WX38_CAPO3</name>
<dbReference type="EMBL" id="KE346375">
    <property type="protein sequence ID" value="KJE97650.1"/>
    <property type="molecule type" value="Genomic_DNA"/>
</dbReference>
<accession>A0A0D2WX38</accession>
<evidence type="ECO:0000256" key="1">
    <source>
        <dbReference type="SAM" id="MobiDB-lite"/>
    </source>
</evidence>
<feature type="region of interest" description="Disordered" evidence="1">
    <location>
        <begin position="1008"/>
        <end position="1045"/>
    </location>
</feature>
<evidence type="ECO:0000313" key="5">
    <source>
        <dbReference type="Proteomes" id="UP000008743"/>
    </source>
</evidence>
<feature type="transmembrane region" description="Helical" evidence="2">
    <location>
        <begin position="704"/>
        <end position="726"/>
    </location>
</feature>
<feature type="compositionally biased region" description="Low complexity" evidence="1">
    <location>
        <begin position="850"/>
        <end position="864"/>
    </location>
</feature>
<gene>
    <name evidence="4" type="ORF">CAOG_007760</name>
</gene>
<dbReference type="PROSITE" id="PS50092">
    <property type="entry name" value="TSP1"/>
    <property type="match status" value="1"/>
</dbReference>
<keyword evidence="5" id="KW-1185">Reference proteome</keyword>
<dbReference type="InParanoid" id="A0A0D2WX38"/>
<feature type="region of interest" description="Disordered" evidence="1">
    <location>
        <begin position="833"/>
        <end position="864"/>
    </location>
</feature>